<gene>
    <name evidence="1" type="ORF">ACFFHM_20565</name>
</gene>
<evidence type="ECO:0000313" key="1">
    <source>
        <dbReference type="EMBL" id="MFC0472810.1"/>
    </source>
</evidence>
<proteinExistence type="predicted"/>
<accession>A0ABV6KIR2</accession>
<comment type="caution">
    <text evidence="1">The sequence shown here is derived from an EMBL/GenBank/DDBJ whole genome shotgun (WGS) entry which is preliminary data.</text>
</comment>
<sequence>MEISIENTESQVPCFVTIDPENGIYALRTFDTSGRSFNSGHELLAWVKKNWEPIQFQNPSQYLELLHAVNEELDDTYE</sequence>
<dbReference type="Proteomes" id="UP001589838">
    <property type="component" value="Unassembled WGS sequence"/>
</dbReference>
<keyword evidence="2" id="KW-1185">Reference proteome</keyword>
<evidence type="ECO:0008006" key="3">
    <source>
        <dbReference type="Google" id="ProtNLM"/>
    </source>
</evidence>
<dbReference type="RefSeq" id="WP_335962684.1">
    <property type="nucleotide sequence ID" value="NZ_JAXBLX010000032.1"/>
</dbReference>
<protein>
    <recommendedName>
        <fullName evidence="3">Threonine dehydratase</fullName>
    </recommendedName>
</protein>
<reference evidence="1 2" key="1">
    <citation type="submission" date="2024-09" db="EMBL/GenBank/DDBJ databases">
        <authorList>
            <person name="Sun Q."/>
            <person name="Mori K."/>
        </authorList>
    </citation>
    <scope>NUCLEOTIDE SEQUENCE [LARGE SCALE GENOMIC DNA]</scope>
    <source>
        <strain evidence="1 2">NCAIM B.02610</strain>
    </source>
</reference>
<name>A0ABV6KIR2_9BACI</name>
<evidence type="ECO:0000313" key="2">
    <source>
        <dbReference type="Proteomes" id="UP001589838"/>
    </source>
</evidence>
<organism evidence="1 2">
    <name type="scientific">Halalkalibacter kiskunsagensis</name>
    <dbReference type="NCBI Taxonomy" id="1548599"/>
    <lineage>
        <taxon>Bacteria</taxon>
        <taxon>Bacillati</taxon>
        <taxon>Bacillota</taxon>
        <taxon>Bacilli</taxon>
        <taxon>Bacillales</taxon>
        <taxon>Bacillaceae</taxon>
        <taxon>Halalkalibacter</taxon>
    </lineage>
</organism>
<dbReference type="EMBL" id="JBHLUX010000088">
    <property type="protein sequence ID" value="MFC0472810.1"/>
    <property type="molecule type" value="Genomic_DNA"/>
</dbReference>